<keyword evidence="1" id="KW-0408">Iron</keyword>
<dbReference type="SUPFAM" id="SSF52016">
    <property type="entry name" value="LeuD/IlvD-like"/>
    <property type="match status" value="1"/>
</dbReference>
<dbReference type="PIRSF" id="PIRSF036630">
    <property type="entry name" value="UCP036630"/>
    <property type="match status" value="1"/>
</dbReference>
<evidence type="ECO:0008006" key="6">
    <source>
        <dbReference type="Google" id="ProtNLM"/>
    </source>
</evidence>
<keyword evidence="2" id="KW-0456">Lyase</keyword>
<dbReference type="CDD" id="cd01355">
    <property type="entry name" value="AcnX"/>
    <property type="match status" value="1"/>
</dbReference>
<evidence type="ECO:0000313" key="5">
    <source>
        <dbReference type="EMBL" id="CEO46387.1"/>
    </source>
</evidence>
<sequence length="585" mass="62768">MANTGDEFLLTGHAYVKGRASGTLVASNLELSFWGGVNPLTGEIIDRHHDLSGKHLRGAVLAIPAGRGSCSGSTAMLELILNGMCPNAILFERREDILTLGVMIAEEIFGKNLPVITLGPAKFKEILKQNGRLVYVQDGSISDKELPEPLNVESRDDDLRCGVQLSSLDHSILQGAYGEASKVSMRIILRMAELLGAQELMDVTQVHVDGCVYTGPGSLAFAERLRDLGGKVRVPTTLNSISVDQKRWRKLGVDPAPGEAAEKLGKAYTDMGARPTFTCAPYLLDSAPKLGEQIAWAESNAVVYANSVLGARTMKYPDFLDISIALTGRAPKGGPHVEENRKASLVVKLGFSLTSVDDAFYPLLGYQVGILSGNRIPAVVGIDSLKPSNDDLKAFGASFATTSSAPMFHIVGVTPEAPDLDAVIGEGQNPPHFQVELDDLISCWDKLNSAMKNPQPVDLVSLGNPHFSFAEVRKFAKLCRGQVKNKDVSVVITCGRSTHSLASQAGLVTELEGFGARFLNDTCWCMIDEPIVSRATSNSIMTNSGKYSHYGPGITGRHFYFDSLAGCAAVAIRGGHGGSKPLWLR</sequence>
<dbReference type="EMBL" id="CDPU01000004">
    <property type="protein sequence ID" value="CEO46387.1"/>
    <property type="molecule type" value="Genomic_DNA"/>
</dbReference>
<organism evidence="5">
    <name type="scientific">Bionectria ochroleuca</name>
    <name type="common">Gliocladium roseum</name>
    <dbReference type="NCBI Taxonomy" id="29856"/>
    <lineage>
        <taxon>Eukaryota</taxon>
        <taxon>Fungi</taxon>
        <taxon>Dikarya</taxon>
        <taxon>Ascomycota</taxon>
        <taxon>Pezizomycotina</taxon>
        <taxon>Sordariomycetes</taxon>
        <taxon>Hypocreomycetidae</taxon>
        <taxon>Hypocreales</taxon>
        <taxon>Bionectriaceae</taxon>
        <taxon>Clonostachys</taxon>
    </lineage>
</organism>
<evidence type="ECO:0000259" key="4">
    <source>
        <dbReference type="Pfam" id="PF04412"/>
    </source>
</evidence>
<accession>A0A0B7JSY8</accession>
<evidence type="ECO:0000259" key="3">
    <source>
        <dbReference type="Pfam" id="PF01989"/>
    </source>
</evidence>
<reference evidence="5" key="1">
    <citation type="submission" date="2015-01" db="EMBL/GenBank/DDBJ databases">
        <authorList>
            <person name="Durling Mikael"/>
        </authorList>
    </citation>
    <scope>NUCLEOTIDE SEQUENCE</scope>
</reference>
<dbReference type="PANTHER" id="PTHR36577">
    <property type="entry name" value="DUF521 DOMAIN PROTEIN (AFU_ORTHOLOGUE AFUA_6G00490)"/>
    <property type="match status" value="1"/>
</dbReference>
<feature type="domain" description="Phosphomevalonate dehydratase large subunit-like" evidence="4">
    <location>
        <begin position="164"/>
        <end position="567"/>
    </location>
</feature>
<protein>
    <recommendedName>
        <fullName evidence="6">Aconitase X catalytic domain-containing protein</fullName>
    </recommendedName>
</protein>
<evidence type="ECO:0000256" key="2">
    <source>
        <dbReference type="ARBA" id="ARBA00023239"/>
    </source>
</evidence>
<dbReference type="GO" id="GO:0016829">
    <property type="term" value="F:lyase activity"/>
    <property type="evidence" value="ECO:0007669"/>
    <property type="project" value="UniProtKB-KW"/>
</dbReference>
<dbReference type="InterPro" id="IPR012047">
    <property type="entry name" value="AcnX"/>
</dbReference>
<dbReference type="Pfam" id="PF01989">
    <property type="entry name" value="AcnX_swivel_put"/>
    <property type="match status" value="1"/>
</dbReference>
<gene>
    <name evidence="5" type="ORF">BN869_000002442_1</name>
</gene>
<dbReference type="AlphaFoldDB" id="A0A0B7JSY8"/>
<dbReference type="PANTHER" id="PTHR36577:SF3">
    <property type="entry name" value="DUF521 DOMAIN PROTEIN (AFU_ORTHOLOGUE AFUA_6G00490)"/>
    <property type="match status" value="1"/>
</dbReference>
<feature type="domain" description="Phosphomevalonate dehydratase small subunit-like" evidence="3">
    <location>
        <begin position="31"/>
        <end position="112"/>
    </location>
</feature>
<dbReference type="Gene3D" id="3.50.30.10">
    <property type="entry name" value="Phosphohistidine domain"/>
    <property type="match status" value="1"/>
</dbReference>
<dbReference type="CDD" id="cd01356">
    <property type="entry name" value="AcnX_swivel"/>
    <property type="match status" value="1"/>
</dbReference>
<dbReference type="InterPro" id="IPR002840">
    <property type="entry name" value="PMDh-S-like_dom"/>
</dbReference>
<proteinExistence type="predicted"/>
<evidence type="ECO:0000256" key="1">
    <source>
        <dbReference type="ARBA" id="ARBA00023004"/>
    </source>
</evidence>
<name>A0A0B7JSY8_BIOOC</name>
<dbReference type="Pfam" id="PF04412">
    <property type="entry name" value="AcnX"/>
    <property type="match status" value="1"/>
</dbReference>
<dbReference type="InterPro" id="IPR007506">
    <property type="entry name" value="PMDh-L-like_dom"/>
</dbReference>